<dbReference type="PANTHER" id="PTHR43537:SF24">
    <property type="entry name" value="GLUCONATE OPERON TRANSCRIPTIONAL REPRESSOR"/>
    <property type="match status" value="1"/>
</dbReference>
<dbReference type="PROSITE" id="PS50949">
    <property type="entry name" value="HTH_GNTR"/>
    <property type="match status" value="1"/>
</dbReference>
<keyword evidence="1" id="KW-0805">Transcription regulation</keyword>
<dbReference type="InterPro" id="IPR008920">
    <property type="entry name" value="TF_FadR/GntR_C"/>
</dbReference>
<sequence>MKKPSLTERAYEEIKKRIIHFQLKPGTRLKLDELAQALGMSQTPIREALNKLEQEQLVERPAKKGFTVKALTIQEIEDIYDFRIALEVLAAEQAARRITSKDLDKLETIQRRIPQKQAQGEKNEVLRLSQEFHAVIMNASGNQLLAETGQRLLERIWMLQNINLLTSDHLTDAHREHSTIVEALRKRDPEKVSTLMRQHLILAKKFIVARLNNQDDFLSTFIYGSDFGTI</sequence>
<dbReference type="AlphaFoldDB" id="A0A0D2J9S9"/>
<protein>
    <recommendedName>
        <fullName evidence="4">HTH gntR-type domain-containing protein</fullName>
    </recommendedName>
</protein>
<gene>
    <name evidence="5" type="ORF">X474_07105</name>
</gene>
<keyword evidence="3" id="KW-0804">Transcription</keyword>
<dbReference type="CDD" id="cd07377">
    <property type="entry name" value="WHTH_GntR"/>
    <property type="match status" value="1"/>
</dbReference>
<dbReference type="GO" id="GO:0003700">
    <property type="term" value="F:DNA-binding transcription factor activity"/>
    <property type="evidence" value="ECO:0007669"/>
    <property type="project" value="InterPro"/>
</dbReference>
<dbReference type="EMBL" id="AZAC01000008">
    <property type="protein sequence ID" value="KIX14909.1"/>
    <property type="molecule type" value="Genomic_DNA"/>
</dbReference>
<accession>A0A0D2J9S9</accession>
<reference evidence="5 6" key="1">
    <citation type="submission" date="2013-11" db="EMBL/GenBank/DDBJ databases">
        <title>Metagenomic analysis of a methanogenic consortium involved in long chain n-alkane degradation.</title>
        <authorList>
            <person name="Davidova I.A."/>
            <person name="Callaghan A.V."/>
            <person name="Wawrik B."/>
            <person name="Pruitt S."/>
            <person name="Marks C."/>
            <person name="Duncan K.E."/>
            <person name="Suflita J.M."/>
        </authorList>
    </citation>
    <scope>NUCLEOTIDE SEQUENCE [LARGE SCALE GENOMIC DNA]</scope>
    <source>
        <strain evidence="5 6">SPR</strain>
    </source>
</reference>
<proteinExistence type="predicted"/>
<evidence type="ECO:0000259" key="4">
    <source>
        <dbReference type="PROSITE" id="PS50949"/>
    </source>
</evidence>
<dbReference type="STRING" id="1429043.X474_07105"/>
<dbReference type="SMART" id="SM00895">
    <property type="entry name" value="FCD"/>
    <property type="match status" value="1"/>
</dbReference>
<dbReference type="Gene3D" id="1.10.10.10">
    <property type="entry name" value="Winged helix-like DNA-binding domain superfamily/Winged helix DNA-binding domain"/>
    <property type="match status" value="1"/>
</dbReference>
<keyword evidence="2" id="KW-0238">DNA-binding</keyword>
<dbReference type="FunCoup" id="A0A0D2J9S9">
    <property type="interactions" value="27"/>
</dbReference>
<dbReference type="Gene3D" id="1.20.120.530">
    <property type="entry name" value="GntR ligand-binding domain-like"/>
    <property type="match status" value="1"/>
</dbReference>
<evidence type="ECO:0000256" key="2">
    <source>
        <dbReference type="ARBA" id="ARBA00023125"/>
    </source>
</evidence>
<dbReference type="Pfam" id="PF00392">
    <property type="entry name" value="GntR"/>
    <property type="match status" value="1"/>
</dbReference>
<dbReference type="SMART" id="SM00345">
    <property type="entry name" value="HTH_GNTR"/>
    <property type="match status" value="1"/>
</dbReference>
<feature type="domain" description="HTH gntR-type" evidence="4">
    <location>
        <begin position="4"/>
        <end position="71"/>
    </location>
</feature>
<dbReference type="InterPro" id="IPR011711">
    <property type="entry name" value="GntR_C"/>
</dbReference>
<dbReference type="GO" id="GO:0003677">
    <property type="term" value="F:DNA binding"/>
    <property type="evidence" value="ECO:0007669"/>
    <property type="project" value="UniProtKB-KW"/>
</dbReference>
<dbReference type="InterPro" id="IPR036390">
    <property type="entry name" value="WH_DNA-bd_sf"/>
</dbReference>
<organism evidence="5 6">
    <name type="scientific">Dethiosulfatarculus sandiegensis</name>
    <dbReference type="NCBI Taxonomy" id="1429043"/>
    <lineage>
        <taxon>Bacteria</taxon>
        <taxon>Pseudomonadati</taxon>
        <taxon>Thermodesulfobacteriota</taxon>
        <taxon>Desulfarculia</taxon>
        <taxon>Desulfarculales</taxon>
        <taxon>Desulfarculaceae</taxon>
        <taxon>Dethiosulfatarculus</taxon>
    </lineage>
</organism>
<evidence type="ECO:0000313" key="5">
    <source>
        <dbReference type="EMBL" id="KIX14909.1"/>
    </source>
</evidence>
<dbReference type="InterPro" id="IPR036388">
    <property type="entry name" value="WH-like_DNA-bd_sf"/>
</dbReference>
<evidence type="ECO:0000256" key="1">
    <source>
        <dbReference type="ARBA" id="ARBA00023015"/>
    </source>
</evidence>
<dbReference type="SUPFAM" id="SSF46785">
    <property type="entry name" value="Winged helix' DNA-binding domain"/>
    <property type="match status" value="1"/>
</dbReference>
<dbReference type="Proteomes" id="UP000032233">
    <property type="component" value="Unassembled WGS sequence"/>
</dbReference>
<dbReference type="InParanoid" id="A0A0D2J9S9"/>
<keyword evidence="6" id="KW-1185">Reference proteome</keyword>
<dbReference type="InterPro" id="IPR000524">
    <property type="entry name" value="Tscrpt_reg_HTH_GntR"/>
</dbReference>
<evidence type="ECO:0000313" key="6">
    <source>
        <dbReference type="Proteomes" id="UP000032233"/>
    </source>
</evidence>
<name>A0A0D2J9S9_9BACT</name>
<comment type="caution">
    <text evidence="5">The sequence shown here is derived from an EMBL/GenBank/DDBJ whole genome shotgun (WGS) entry which is preliminary data.</text>
</comment>
<evidence type="ECO:0000256" key="3">
    <source>
        <dbReference type="ARBA" id="ARBA00023163"/>
    </source>
</evidence>
<dbReference type="SUPFAM" id="SSF48008">
    <property type="entry name" value="GntR ligand-binding domain-like"/>
    <property type="match status" value="1"/>
</dbReference>
<dbReference type="PANTHER" id="PTHR43537">
    <property type="entry name" value="TRANSCRIPTIONAL REGULATOR, GNTR FAMILY"/>
    <property type="match status" value="1"/>
</dbReference>
<dbReference type="Pfam" id="PF07729">
    <property type="entry name" value="FCD"/>
    <property type="match status" value="1"/>
</dbReference>